<dbReference type="InParanoid" id="E3KTJ0"/>
<dbReference type="AlphaFoldDB" id="E3KTJ0"/>
<dbReference type="VEuPathDB" id="FungiDB:PGTG_13986"/>
<proteinExistence type="predicted"/>
<evidence type="ECO:0000313" key="2">
    <source>
        <dbReference type="Proteomes" id="UP000008783"/>
    </source>
</evidence>
<reference key="1">
    <citation type="submission" date="2007-01" db="EMBL/GenBank/DDBJ databases">
        <title>The Genome Sequence of Puccinia graminis f. sp. tritici Strain CRL 75-36-700-3.</title>
        <authorList>
            <consortium name="The Broad Institute Genome Sequencing Platform"/>
            <person name="Birren B."/>
            <person name="Lander E."/>
            <person name="Galagan J."/>
            <person name="Nusbaum C."/>
            <person name="Devon K."/>
            <person name="Cuomo C."/>
            <person name="Jaffe D."/>
            <person name="Butler J."/>
            <person name="Alvarez P."/>
            <person name="Gnerre S."/>
            <person name="Grabherr M."/>
            <person name="Mauceli E."/>
            <person name="Brockman W."/>
            <person name="Young S."/>
            <person name="LaButti K."/>
            <person name="Sykes S."/>
            <person name="DeCaprio D."/>
            <person name="Crawford M."/>
            <person name="Koehrsen M."/>
            <person name="Engels R."/>
            <person name="Montgomery P."/>
            <person name="Pearson M."/>
            <person name="Howarth C."/>
            <person name="Larson L."/>
            <person name="White J."/>
            <person name="Zeng Q."/>
            <person name="Kodira C."/>
            <person name="Yandava C."/>
            <person name="Alvarado L."/>
            <person name="O'Leary S."/>
            <person name="Szabo L."/>
            <person name="Dean R."/>
            <person name="Schein J."/>
        </authorList>
    </citation>
    <scope>NUCLEOTIDE SEQUENCE</scope>
    <source>
        <strain>CRL 75-36-700-3</strain>
    </source>
</reference>
<dbReference type="RefSeq" id="XP_003332034.2">
    <property type="nucleotide sequence ID" value="XM_003331986.2"/>
</dbReference>
<accession>E3KTJ0</accession>
<dbReference type="Proteomes" id="UP000008783">
    <property type="component" value="Unassembled WGS sequence"/>
</dbReference>
<dbReference type="EMBL" id="DS178307">
    <property type="protein sequence ID" value="EFP87615.2"/>
    <property type="molecule type" value="Genomic_DNA"/>
</dbReference>
<organism evidence="1 2">
    <name type="scientific">Puccinia graminis f. sp. tritici (strain CRL 75-36-700-3 / race SCCL)</name>
    <name type="common">Black stem rust fungus</name>
    <dbReference type="NCBI Taxonomy" id="418459"/>
    <lineage>
        <taxon>Eukaryota</taxon>
        <taxon>Fungi</taxon>
        <taxon>Dikarya</taxon>
        <taxon>Basidiomycota</taxon>
        <taxon>Pucciniomycotina</taxon>
        <taxon>Pucciniomycetes</taxon>
        <taxon>Pucciniales</taxon>
        <taxon>Pucciniaceae</taxon>
        <taxon>Puccinia</taxon>
    </lineage>
</organism>
<evidence type="ECO:0000313" key="1">
    <source>
        <dbReference type="EMBL" id="EFP87615.2"/>
    </source>
</evidence>
<dbReference type="OrthoDB" id="10292630at2759"/>
<dbReference type="GeneID" id="10538676"/>
<dbReference type="HOGENOM" id="CLU_2172299_0_0_1"/>
<keyword evidence="2" id="KW-1185">Reference proteome</keyword>
<sequence length="110" mass="12354">MDSLRVSPQVHEVAAHQLKAKQKSYIFRPRNSSTMTNWEGVHTLVENTPHSWPPVMKDALQAEIIGTDWSVYVLQQITQSGVWLKIIGMPASRSGLIDRVVAVSSKRMLS</sequence>
<dbReference type="KEGG" id="pgr:PGTG_13986"/>
<name>E3KTJ0_PUCGT</name>
<protein>
    <submittedName>
        <fullName evidence="1">Uncharacterized protein</fullName>
    </submittedName>
</protein>
<reference evidence="2" key="2">
    <citation type="journal article" date="2011" name="Proc. Natl. Acad. Sci. U.S.A.">
        <title>Obligate biotrophy features unraveled by the genomic analysis of rust fungi.</title>
        <authorList>
            <person name="Duplessis S."/>
            <person name="Cuomo C.A."/>
            <person name="Lin Y.-C."/>
            <person name="Aerts A."/>
            <person name="Tisserant E."/>
            <person name="Veneault-Fourrey C."/>
            <person name="Joly D.L."/>
            <person name="Hacquard S."/>
            <person name="Amselem J."/>
            <person name="Cantarel B.L."/>
            <person name="Chiu R."/>
            <person name="Coutinho P.M."/>
            <person name="Feau N."/>
            <person name="Field M."/>
            <person name="Frey P."/>
            <person name="Gelhaye E."/>
            <person name="Goldberg J."/>
            <person name="Grabherr M.G."/>
            <person name="Kodira C.D."/>
            <person name="Kohler A."/>
            <person name="Kuees U."/>
            <person name="Lindquist E.A."/>
            <person name="Lucas S.M."/>
            <person name="Mago R."/>
            <person name="Mauceli E."/>
            <person name="Morin E."/>
            <person name="Murat C."/>
            <person name="Pangilinan J.L."/>
            <person name="Park R."/>
            <person name="Pearson M."/>
            <person name="Quesneville H."/>
            <person name="Rouhier N."/>
            <person name="Sakthikumar S."/>
            <person name="Salamov A.A."/>
            <person name="Schmutz J."/>
            <person name="Selles B."/>
            <person name="Shapiro H."/>
            <person name="Tanguay P."/>
            <person name="Tuskan G.A."/>
            <person name="Henrissat B."/>
            <person name="Van de Peer Y."/>
            <person name="Rouze P."/>
            <person name="Ellis J.G."/>
            <person name="Dodds P.N."/>
            <person name="Schein J.E."/>
            <person name="Zhong S."/>
            <person name="Hamelin R.C."/>
            <person name="Grigoriev I.V."/>
            <person name="Szabo L.J."/>
            <person name="Martin F."/>
        </authorList>
    </citation>
    <scope>NUCLEOTIDE SEQUENCE [LARGE SCALE GENOMIC DNA]</scope>
    <source>
        <strain evidence="2">CRL 75-36-700-3 / race SCCL</strain>
    </source>
</reference>
<gene>
    <name evidence="1" type="ORF">PGTG_13986</name>
</gene>